<feature type="domain" description="GST C-terminal" evidence="7">
    <location>
        <begin position="80"/>
        <end position="203"/>
    </location>
</feature>
<dbReference type="PANTHER" id="PTHR11571">
    <property type="entry name" value="GLUTATHIONE S-TRANSFERASE"/>
    <property type="match status" value="1"/>
</dbReference>
<dbReference type="Gene3D" id="1.20.1050.10">
    <property type="match status" value="1"/>
</dbReference>
<dbReference type="FunFam" id="3.40.30.10:FF:000035">
    <property type="entry name" value="hematopoietic prostaglandin D synthase"/>
    <property type="match status" value="1"/>
</dbReference>
<dbReference type="GO" id="GO:0006749">
    <property type="term" value="P:glutathione metabolic process"/>
    <property type="evidence" value="ECO:0007669"/>
    <property type="project" value="TreeGrafter"/>
</dbReference>
<dbReference type="PROSITE" id="PS50405">
    <property type="entry name" value="GST_CTER"/>
    <property type="match status" value="1"/>
</dbReference>
<evidence type="ECO:0000256" key="2">
    <source>
        <dbReference type="ARBA" id="ARBA00012452"/>
    </source>
</evidence>
<comment type="caution">
    <text evidence="8">The sequence shown here is derived from an EMBL/GenBank/DDBJ whole genome shotgun (WGS) entry which is preliminary data.</text>
</comment>
<dbReference type="SUPFAM" id="SSF47616">
    <property type="entry name" value="GST C-terminal domain-like"/>
    <property type="match status" value="1"/>
</dbReference>
<evidence type="ECO:0000256" key="5">
    <source>
        <dbReference type="ARBA" id="ARBA00047960"/>
    </source>
</evidence>
<dbReference type="PROSITE" id="PS50404">
    <property type="entry name" value="GST_NTER"/>
    <property type="match status" value="1"/>
</dbReference>
<comment type="catalytic activity">
    <reaction evidence="5">
        <text>RX + glutathione = an S-substituted glutathione + a halide anion + H(+)</text>
        <dbReference type="Rhea" id="RHEA:16437"/>
        <dbReference type="ChEBI" id="CHEBI:15378"/>
        <dbReference type="ChEBI" id="CHEBI:16042"/>
        <dbReference type="ChEBI" id="CHEBI:17792"/>
        <dbReference type="ChEBI" id="CHEBI:57925"/>
        <dbReference type="ChEBI" id="CHEBI:90779"/>
        <dbReference type="EC" id="2.5.1.18"/>
    </reaction>
</comment>
<reference evidence="8" key="1">
    <citation type="submission" date="2021-03" db="EMBL/GenBank/DDBJ databases">
        <title>Chromosome level genome of the anhydrobiotic midge Polypedilum vanderplanki.</title>
        <authorList>
            <person name="Yoshida Y."/>
            <person name="Kikawada T."/>
            <person name="Gusev O."/>
        </authorList>
    </citation>
    <scope>NUCLEOTIDE SEQUENCE</scope>
    <source>
        <strain evidence="8">NIAS01</strain>
        <tissue evidence="8">Whole body or cell culture</tissue>
    </source>
</reference>
<evidence type="ECO:0000313" key="8">
    <source>
        <dbReference type="EMBL" id="KAG5668486.1"/>
    </source>
</evidence>
<evidence type="ECO:0000259" key="7">
    <source>
        <dbReference type="PROSITE" id="PS50405"/>
    </source>
</evidence>
<dbReference type="EC" id="2.5.1.18" evidence="2"/>
<dbReference type="SUPFAM" id="SSF52833">
    <property type="entry name" value="Thioredoxin-like"/>
    <property type="match status" value="1"/>
</dbReference>
<evidence type="ECO:0000259" key="6">
    <source>
        <dbReference type="PROSITE" id="PS50404"/>
    </source>
</evidence>
<dbReference type="SFLD" id="SFLDG00363">
    <property type="entry name" value="AMPS_(cytGST):_Alpha-__Mu-__Pi"/>
    <property type="match status" value="1"/>
</dbReference>
<evidence type="ECO:0000313" key="9">
    <source>
        <dbReference type="Proteomes" id="UP001107558"/>
    </source>
</evidence>
<sequence>MTYKLYYFNFRGLAEPIRYLLKYGKIDFEDVRFEREDWPKLKSTMPMGQVPVLEIDGKRVYQSVSIARFLGKKVGLAGSNDLENLEIDSVVDSFVDLRLKVTAVMTTPEDKKAEAMKILKEETVPFFLSKLNALAEENNGHLACKKLTWADFYFAALKGVVEFGAIEGEDIWAKYPALRKVVDNVEAIDAIKTWINERPVTQF</sequence>
<dbReference type="AlphaFoldDB" id="A0A9J6BG81"/>
<dbReference type="Proteomes" id="UP001107558">
    <property type="component" value="Chromosome 4"/>
</dbReference>
<proteinExistence type="inferred from homology"/>
<dbReference type="GO" id="GO:0004364">
    <property type="term" value="F:glutathione transferase activity"/>
    <property type="evidence" value="ECO:0007669"/>
    <property type="project" value="UniProtKB-EC"/>
</dbReference>
<dbReference type="InterPro" id="IPR004046">
    <property type="entry name" value="GST_C"/>
</dbReference>
<dbReference type="Pfam" id="PF02798">
    <property type="entry name" value="GST_N"/>
    <property type="match status" value="1"/>
</dbReference>
<feature type="domain" description="GST N-terminal" evidence="6">
    <location>
        <begin position="1"/>
        <end position="78"/>
    </location>
</feature>
<organism evidence="8 9">
    <name type="scientific">Polypedilum vanderplanki</name>
    <name type="common">Sleeping chironomid midge</name>
    <dbReference type="NCBI Taxonomy" id="319348"/>
    <lineage>
        <taxon>Eukaryota</taxon>
        <taxon>Metazoa</taxon>
        <taxon>Ecdysozoa</taxon>
        <taxon>Arthropoda</taxon>
        <taxon>Hexapoda</taxon>
        <taxon>Insecta</taxon>
        <taxon>Pterygota</taxon>
        <taxon>Neoptera</taxon>
        <taxon>Endopterygota</taxon>
        <taxon>Diptera</taxon>
        <taxon>Nematocera</taxon>
        <taxon>Chironomoidea</taxon>
        <taxon>Chironomidae</taxon>
        <taxon>Chironominae</taxon>
        <taxon>Polypedilum</taxon>
        <taxon>Polypedilum</taxon>
    </lineage>
</organism>
<dbReference type="InterPro" id="IPR010987">
    <property type="entry name" value="Glutathione-S-Trfase_C-like"/>
</dbReference>
<dbReference type="CDD" id="cd03192">
    <property type="entry name" value="GST_C_Sigma_like"/>
    <property type="match status" value="1"/>
</dbReference>
<gene>
    <name evidence="8" type="ORF">PVAND_016425</name>
</gene>
<dbReference type="SFLD" id="SFLDS00019">
    <property type="entry name" value="Glutathione_Transferase_(cytos"/>
    <property type="match status" value="1"/>
</dbReference>
<dbReference type="InterPro" id="IPR004045">
    <property type="entry name" value="Glutathione_S-Trfase_N"/>
</dbReference>
<dbReference type="InterPro" id="IPR036249">
    <property type="entry name" value="Thioredoxin-like_sf"/>
</dbReference>
<keyword evidence="9" id="KW-1185">Reference proteome</keyword>
<dbReference type="OrthoDB" id="414243at2759"/>
<accession>A0A9J6BG81</accession>
<dbReference type="SFLD" id="SFLDG01205">
    <property type="entry name" value="AMPS.1"/>
    <property type="match status" value="1"/>
</dbReference>
<dbReference type="FunFam" id="1.20.1050.10:FF:000030">
    <property type="entry name" value="Glutathione S-transferase S1"/>
    <property type="match status" value="1"/>
</dbReference>
<name>A0A9J6BG81_POLVA</name>
<protein>
    <recommendedName>
        <fullName evidence="2">glutathione transferase</fullName>
        <ecNumber evidence="2">2.5.1.18</ecNumber>
    </recommendedName>
</protein>
<keyword evidence="3" id="KW-0808">Transferase</keyword>
<dbReference type="InterPro" id="IPR036282">
    <property type="entry name" value="Glutathione-S-Trfase_C_sf"/>
</dbReference>
<evidence type="ECO:0000256" key="4">
    <source>
        <dbReference type="ARBA" id="ARBA00038317"/>
    </source>
</evidence>
<dbReference type="Gene3D" id="3.40.30.10">
    <property type="entry name" value="Glutaredoxin"/>
    <property type="match status" value="1"/>
</dbReference>
<dbReference type="PANTHER" id="PTHR11571:SF224">
    <property type="entry name" value="HEMATOPOIETIC PROSTAGLANDIN D SYNTHASE"/>
    <property type="match status" value="1"/>
</dbReference>
<dbReference type="CDD" id="cd03039">
    <property type="entry name" value="GST_N_Sigma_like"/>
    <property type="match status" value="1"/>
</dbReference>
<dbReference type="InterPro" id="IPR050213">
    <property type="entry name" value="GST_superfamily"/>
</dbReference>
<evidence type="ECO:0000256" key="3">
    <source>
        <dbReference type="ARBA" id="ARBA00022679"/>
    </source>
</evidence>
<dbReference type="EMBL" id="JADBJN010000004">
    <property type="protein sequence ID" value="KAG5668486.1"/>
    <property type="molecule type" value="Genomic_DNA"/>
</dbReference>
<dbReference type="Pfam" id="PF14497">
    <property type="entry name" value="GST_C_3"/>
    <property type="match status" value="1"/>
</dbReference>
<comment type="similarity">
    <text evidence="4">Belongs to the GST superfamily. Sigma family.</text>
</comment>
<dbReference type="GO" id="GO:0004602">
    <property type="term" value="F:glutathione peroxidase activity"/>
    <property type="evidence" value="ECO:0007669"/>
    <property type="project" value="UniProtKB-ARBA"/>
</dbReference>
<comment type="subunit">
    <text evidence="1">Homodimer.</text>
</comment>
<evidence type="ECO:0000256" key="1">
    <source>
        <dbReference type="ARBA" id="ARBA00011738"/>
    </source>
</evidence>
<dbReference type="InterPro" id="IPR040079">
    <property type="entry name" value="Glutathione_S-Trfase"/>
</dbReference>